<dbReference type="InterPro" id="IPR048769">
    <property type="entry name" value="HepT-like_dom"/>
</dbReference>
<reference evidence="3" key="1">
    <citation type="journal article" date="2011" name="MBio">
        <title>Novel metabolic attributes of the genus Cyanothece, comprising a group of unicellular nitrogen-fixing Cyanobacteria.</title>
        <authorList>
            <person name="Bandyopadhyay A."/>
            <person name="Elvitigala T."/>
            <person name="Welsh E."/>
            <person name="Stockel J."/>
            <person name="Liberton M."/>
            <person name="Min H."/>
            <person name="Sherman L.A."/>
            <person name="Pakrasi H.B."/>
        </authorList>
    </citation>
    <scope>NUCLEOTIDE SEQUENCE [LARGE SCALE GENOMIC DNA]</scope>
    <source>
        <strain evidence="3">PCC 7424</strain>
    </source>
</reference>
<dbReference type="EMBL" id="CP001291">
    <property type="protein sequence ID" value="ACK70827.1"/>
    <property type="molecule type" value="Genomic_DNA"/>
</dbReference>
<feature type="domain" description="HepT-like" evidence="1">
    <location>
        <begin position="46"/>
        <end position="154"/>
    </location>
</feature>
<keyword evidence="3" id="KW-1185">Reference proteome</keyword>
<sequence>MSNSQLIERIEQEIVALRGIVTQTDLFVQQQQQMEALPYQEALSSAIALNLHSFYTGVERILEMIARTIDYSTPTGDQWYRQLLEQMSIDIPAVRPPVISQSTRTRLDEFRRFRHVVRSIYAYRLETSRVIALANQLGECHQEFEQEVQEFIEFIQKQP</sequence>
<evidence type="ECO:0000313" key="2">
    <source>
        <dbReference type="EMBL" id="ACK70827.1"/>
    </source>
</evidence>
<evidence type="ECO:0000313" key="3">
    <source>
        <dbReference type="Proteomes" id="UP000002384"/>
    </source>
</evidence>
<dbReference type="Proteomes" id="UP000002384">
    <property type="component" value="Chromosome"/>
</dbReference>
<organism evidence="2 3">
    <name type="scientific">Gloeothece citriformis (strain PCC 7424)</name>
    <name type="common">Cyanothece sp. (strain PCC 7424)</name>
    <dbReference type="NCBI Taxonomy" id="65393"/>
    <lineage>
        <taxon>Bacteria</taxon>
        <taxon>Bacillati</taxon>
        <taxon>Cyanobacteriota</taxon>
        <taxon>Cyanophyceae</taxon>
        <taxon>Oscillatoriophycideae</taxon>
        <taxon>Chroococcales</taxon>
        <taxon>Aphanothecaceae</taxon>
        <taxon>Gloeothece</taxon>
        <taxon>Gloeothece citriformis</taxon>
    </lineage>
</organism>
<dbReference type="HOGENOM" id="CLU_131990_0_0_3"/>
<accession>B7KIZ1</accession>
<dbReference type="eggNOG" id="COG1669">
    <property type="taxonomic scope" value="Bacteria"/>
</dbReference>
<evidence type="ECO:0000259" key="1">
    <source>
        <dbReference type="Pfam" id="PF20797"/>
    </source>
</evidence>
<proteinExistence type="predicted"/>
<name>B7KIZ1_GLOC7</name>
<dbReference type="RefSeq" id="WP_015954431.1">
    <property type="nucleotide sequence ID" value="NC_011729.1"/>
</dbReference>
<dbReference type="STRING" id="65393.PCC7424_2406"/>
<protein>
    <recommendedName>
        <fullName evidence="1">HepT-like domain-containing protein</fullName>
    </recommendedName>
</protein>
<dbReference type="OrthoDB" id="9792853at2"/>
<dbReference type="AlphaFoldDB" id="B7KIZ1"/>
<dbReference type="Pfam" id="PF20797">
    <property type="entry name" value="HepT-like_2"/>
    <property type="match status" value="1"/>
</dbReference>
<dbReference type="KEGG" id="cyc:PCC7424_2406"/>
<gene>
    <name evidence="2" type="ordered locus">PCC7424_2406</name>
</gene>